<evidence type="ECO:0000313" key="1">
    <source>
        <dbReference type="EMBL" id="KAK7136763.1"/>
    </source>
</evidence>
<sequence length="267" mass="30290">MMDFELEEELRNTDELLENLQAREGRLGKSNVQPLPSPPTFQWRKRDSQGEIIYKYPRAARRATVERLRSDHNNLSAGPLVEEDDLRGGPANASETADTILEELKRLLDTEEGDDMVMPMQDHQPRSASNDWTIRTEMREERWKEARSSLVENILKGEDASSSSCQQCRSNAAIVRCRDCLPYPFLCASCDEKRHGFCQEAGQISAKHLVRLLPVEIPAHICDCSNGTVLVSSGRPMTLITMNGKEDFCITFFLMFITISLLSYNSM</sequence>
<organism evidence="1 2">
    <name type="scientific">Phoxinus phoxinus</name>
    <name type="common">Eurasian minnow</name>
    <dbReference type="NCBI Taxonomy" id="58324"/>
    <lineage>
        <taxon>Eukaryota</taxon>
        <taxon>Metazoa</taxon>
        <taxon>Chordata</taxon>
        <taxon>Craniata</taxon>
        <taxon>Vertebrata</taxon>
        <taxon>Euteleostomi</taxon>
        <taxon>Actinopterygii</taxon>
        <taxon>Neopterygii</taxon>
        <taxon>Teleostei</taxon>
        <taxon>Ostariophysi</taxon>
        <taxon>Cypriniformes</taxon>
        <taxon>Leuciscidae</taxon>
        <taxon>Phoxininae</taxon>
        <taxon>Phoxinus</taxon>
    </lineage>
</organism>
<name>A0AAN9CKP1_9TELE</name>
<keyword evidence="2" id="KW-1185">Reference proteome</keyword>
<gene>
    <name evidence="1" type="ORF">R3I93_016962</name>
</gene>
<evidence type="ECO:0000313" key="2">
    <source>
        <dbReference type="Proteomes" id="UP001364617"/>
    </source>
</evidence>
<proteinExistence type="predicted"/>
<dbReference type="AlphaFoldDB" id="A0AAN9CKP1"/>
<comment type="caution">
    <text evidence="1">The sequence shown here is derived from an EMBL/GenBank/DDBJ whole genome shotgun (WGS) entry which is preliminary data.</text>
</comment>
<accession>A0AAN9CKP1</accession>
<reference evidence="1 2" key="1">
    <citation type="submission" date="2024-02" db="EMBL/GenBank/DDBJ databases">
        <title>Chromosome-level genome assembly of the Eurasian Minnow (Phoxinus phoxinus).</title>
        <authorList>
            <person name="Oriowo T.O."/>
            <person name="Martin S."/>
            <person name="Stange M."/>
            <person name="Chrysostomakis Y."/>
            <person name="Brown T."/>
            <person name="Winkler S."/>
            <person name="Kukowka S."/>
            <person name="Myers E.W."/>
            <person name="Bohne A."/>
        </authorList>
    </citation>
    <scope>NUCLEOTIDE SEQUENCE [LARGE SCALE GENOMIC DNA]</scope>
    <source>
        <strain evidence="1">ZFMK-TIS-60720</strain>
        <tissue evidence="1">Whole Organism</tissue>
    </source>
</reference>
<dbReference type="EMBL" id="JAYKXH010000018">
    <property type="protein sequence ID" value="KAK7136763.1"/>
    <property type="molecule type" value="Genomic_DNA"/>
</dbReference>
<dbReference type="Proteomes" id="UP001364617">
    <property type="component" value="Unassembled WGS sequence"/>
</dbReference>
<protein>
    <submittedName>
        <fullName evidence="1">Uncharacterized protein</fullName>
    </submittedName>
</protein>